<dbReference type="Gene3D" id="3.30.450.20">
    <property type="entry name" value="PAS domain"/>
    <property type="match status" value="1"/>
</dbReference>
<protein>
    <recommendedName>
        <fullName evidence="10">Diguanylate cyclase</fullName>
    </recommendedName>
</protein>
<dbReference type="NCBIfam" id="TIGR00254">
    <property type="entry name" value="GGDEF"/>
    <property type="match status" value="1"/>
</dbReference>
<dbReference type="PANTHER" id="PTHR44757">
    <property type="entry name" value="DIGUANYLATE CYCLASE DGCP"/>
    <property type="match status" value="1"/>
</dbReference>
<dbReference type="CDD" id="cd01948">
    <property type="entry name" value="EAL"/>
    <property type="match status" value="1"/>
</dbReference>
<dbReference type="InterPro" id="IPR035965">
    <property type="entry name" value="PAS-like_dom_sf"/>
</dbReference>
<dbReference type="InterPro" id="IPR029016">
    <property type="entry name" value="GAF-like_dom_sf"/>
</dbReference>
<dbReference type="InterPro" id="IPR001633">
    <property type="entry name" value="EAL_dom"/>
</dbReference>
<dbReference type="GO" id="GO:0009881">
    <property type="term" value="F:photoreceptor activity"/>
    <property type="evidence" value="ECO:0007669"/>
    <property type="project" value="UniProtKB-KW"/>
</dbReference>
<dbReference type="FunFam" id="3.30.70.270:FF:000001">
    <property type="entry name" value="Diguanylate cyclase domain protein"/>
    <property type="match status" value="1"/>
</dbReference>
<dbReference type="EMBL" id="PDOB01000002">
    <property type="protein sequence ID" value="PIL41344.1"/>
    <property type="molecule type" value="Genomic_DNA"/>
</dbReference>
<accession>A0A2G8T5Q1</accession>
<dbReference type="SMART" id="SM00065">
    <property type="entry name" value="GAF"/>
    <property type="match status" value="1"/>
</dbReference>
<keyword evidence="2" id="KW-0716">Sensory transduction</keyword>
<dbReference type="PROSITE" id="PS50887">
    <property type="entry name" value="GGDEF"/>
    <property type="match status" value="1"/>
</dbReference>
<evidence type="ECO:0000256" key="2">
    <source>
        <dbReference type="ARBA" id="ARBA00022606"/>
    </source>
</evidence>
<dbReference type="OrthoDB" id="9808408at2"/>
<feature type="domain" description="EAL" evidence="6">
    <location>
        <begin position="730"/>
        <end position="984"/>
    </location>
</feature>
<dbReference type="PROSITE" id="PS50046">
    <property type="entry name" value="PHYTOCHROME_2"/>
    <property type="match status" value="1"/>
</dbReference>
<dbReference type="Pfam" id="PF01590">
    <property type="entry name" value="GAF"/>
    <property type="match status" value="1"/>
</dbReference>
<dbReference type="InterPro" id="IPR013654">
    <property type="entry name" value="PAS_2"/>
</dbReference>
<dbReference type="Gene3D" id="3.30.70.270">
    <property type="match status" value="1"/>
</dbReference>
<dbReference type="InterPro" id="IPR003018">
    <property type="entry name" value="GAF"/>
</dbReference>
<evidence type="ECO:0000259" key="5">
    <source>
        <dbReference type="PROSITE" id="PS50046"/>
    </source>
</evidence>
<dbReference type="InterPro" id="IPR035919">
    <property type="entry name" value="EAL_sf"/>
</dbReference>
<dbReference type="GO" id="GO:0009584">
    <property type="term" value="P:detection of visible light"/>
    <property type="evidence" value="ECO:0007669"/>
    <property type="project" value="InterPro"/>
</dbReference>
<evidence type="ECO:0000313" key="8">
    <source>
        <dbReference type="EMBL" id="PIL41344.1"/>
    </source>
</evidence>
<proteinExistence type="predicted"/>
<dbReference type="CDD" id="cd01949">
    <property type="entry name" value="GGDEF"/>
    <property type="match status" value="1"/>
</dbReference>
<dbReference type="Gene3D" id="3.30.450.40">
    <property type="match status" value="1"/>
</dbReference>
<dbReference type="InterPro" id="IPR029787">
    <property type="entry name" value="Nucleotide_cyclase"/>
</dbReference>
<dbReference type="Pfam" id="PF00563">
    <property type="entry name" value="EAL"/>
    <property type="match status" value="1"/>
</dbReference>
<dbReference type="AlphaFoldDB" id="A0A2G8T5Q1"/>
<evidence type="ECO:0000256" key="1">
    <source>
        <dbReference type="ARBA" id="ARBA00022543"/>
    </source>
</evidence>
<dbReference type="InterPro" id="IPR043128">
    <property type="entry name" value="Rev_trsase/Diguanyl_cyclase"/>
</dbReference>
<keyword evidence="4" id="KW-0675">Receptor</keyword>
<dbReference type="SMART" id="SM00052">
    <property type="entry name" value="EAL"/>
    <property type="match status" value="1"/>
</dbReference>
<dbReference type="Gene3D" id="3.30.450.270">
    <property type="match status" value="1"/>
</dbReference>
<evidence type="ECO:0000313" key="9">
    <source>
        <dbReference type="Proteomes" id="UP000228593"/>
    </source>
</evidence>
<dbReference type="SUPFAM" id="SSF55781">
    <property type="entry name" value="GAF domain-like"/>
    <property type="match status" value="2"/>
</dbReference>
<comment type="caution">
    <text evidence="8">The sequence shown here is derived from an EMBL/GenBank/DDBJ whole genome shotgun (WGS) entry which is preliminary data.</text>
</comment>
<keyword evidence="1" id="KW-0600">Photoreceptor protein</keyword>
<sequence length="995" mass="110700">MSLTVIRSVKKPACMRKDTISAELEKACAQEPIHLLGTVQPHGFLMAVDVASGTIVQVSSGIARHWPGLANAEALVGAPLLEWVERGDRPDALDALPLTQPMALPWRARFERTAPDRSPPESAMSTNSADWECLGHRSGKLAVLEWLPQATTAEQLHVQSRTISDIVAVIARLRHNDRTDTFLPECARIVQVFADFDRVMIYRFLPDDSGEVLAEHTSDRYQPKFIGLRFPATDIPAQARALYLTNRLRVLADVEAAPDTLVPPQLPGGAVLDQSHCMLRGLSPVHLVYLRNMGVRATLTMSIVIDGKLWGLIACHHHAPKVPPYQIREGLRQVCELAAEVTNMRIETLSKLEAAEVRLRFNAILSQLHQALMLGEDITEVLRQRLPELLAAFDANTLGVCVNGLVYVAGPGRRPHPADHVVADVLARLDQTQRAPGVHMWDDLLTLDQSALPSLPQAAGMLLAHRYEEHTIFCFVTRPEVVQQVRWAGQPHKETAALPDGQVRLEPRRSFAEWQQQVQGRCAPWSAAEAEALQSLLQLLSEVNKLRVNRTLHEKLHWRAHHDQLTGLYNRRTMEDEVNRRLEARQFDAALLLFDLDHFKRINDAYGHATGDQVLLQFSRRLSAEIRDCDLLARLGGDEFVLVFQMDSLDPAVALAFAERLHQTVAKPFDINGQQLRMTVSVGLAIPPDHGRAVSELLRRADLALYHAKSQGRSRSAVFDASMESDQMNLYLLERDLNEAVKKNELSLVFQPKVDLASRHVVGIEALVRWNHPTRGETPPTTFIPLAERSDQIVRIDRWVMRHAVQAQARWRAQGLATLPMAVNLSMADIMSTNLVEYLGDLLDEFQVPAAAIEVEVTESCAMRELGKTRSVLAALNLRGISTTLDDFGTGFSSLSYLRQLPLQSIKIDQSFTFSMLEDPNAEKLTQAIVAMGVALKMLVVAEGVESEQQMNWLLAHGCHLGQGYYFSAPVSSDDIHAVISGIELRLAQGAPGLH</sequence>
<dbReference type="Pfam" id="PF00360">
    <property type="entry name" value="PHY"/>
    <property type="match status" value="1"/>
</dbReference>
<feature type="domain" description="Phytochrome chromophore attachment site" evidence="5">
    <location>
        <begin position="190"/>
        <end position="340"/>
    </location>
</feature>
<dbReference type="Gene3D" id="3.20.20.450">
    <property type="entry name" value="EAL domain"/>
    <property type="match status" value="1"/>
</dbReference>
<evidence type="ECO:0008006" key="10">
    <source>
        <dbReference type="Google" id="ProtNLM"/>
    </source>
</evidence>
<feature type="domain" description="GGDEF" evidence="7">
    <location>
        <begin position="587"/>
        <end position="721"/>
    </location>
</feature>
<organism evidence="8 9">
    <name type="scientific">Massilia psychrophila</name>
    <dbReference type="NCBI Taxonomy" id="1603353"/>
    <lineage>
        <taxon>Bacteria</taxon>
        <taxon>Pseudomonadati</taxon>
        <taxon>Pseudomonadota</taxon>
        <taxon>Betaproteobacteria</taxon>
        <taxon>Burkholderiales</taxon>
        <taxon>Oxalobacteraceae</taxon>
        <taxon>Telluria group</taxon>
        <taxon>Massilia</taxon>
    </lineage>
</organism>
<dbReference type="Pfam" id="PF08446">
    <property type="entry name" value="PAS_2"/>
    <property type="match status" value="1"/>
</dbReference>
<dbReference type="Proteomes" id="UP000228593">
    <property type="component" value="Unassembled WGS sequence"/>
</dbReference>
<dbReference type="InterPro" id="IPR013515">
    <property type="entry name" value="Phytochrome_cen-reg"/>
</dbReference>
<dbReference type="SUPFAM" id="SSF141868">
    <property type="entry name" value="EAL domain-like"/>
    <property type="match status" value="1"/>
</dbReference>
<evidence type="ECO:0000256" key="3">
    <source>
        <dbReference type="ARBA" id="ARBA00022991"/>
    </source>
</evidence>
<dbReference type="SUPFAM" id="SSF55073">
    <property type="entry name" value="Nucleotide cyclase"/>
    <property type="match status" value="1"/>
</dbReference>
<name>A0A2G8T5Q1_9BURK</name>
<evidence type="ECO:0000256" key="4">
    <source>
        <dbReference type="ARBA" id="ARBA00023170"/>
    </source>
</evidence>
<dbReference type="PANTHER" id="PTHR44757:SF2">
    <property type="entry name" value="BIOFILM ARCHITECTURE MAINTENANCE PROTEIN MBAA"/>
    <property type="match status" value="1"/>
</dbReference>
<dbReference type="Pfam" id="PF00990">
    <property type="entry name" value="GGDEF"/>
    <property type="match status" value="1"/>
</dbReference>
<keyword evidence="3" id="KW-0157">Chromophore</keyword>
<dbReference type="GO" id="GO:0006355">
    <property type="term" value="P:regulation of DNA-templated transcription"/>
    <property type="evidence" value="ECO:0007669"/>
    <property type="project" value="InterPro"/>
</dbReference>
<dbReference type="InterPro" id="IPR000160">
    <property type="entry name" value="GGDEF_dom"/>
</dbReference>
<gene>
    <name evidence="8" type="ORF">CR103_02225</name>
</gene>
<evidence type="ECO:0000259" key="7">
    <source>
        <dbReference type="PROSITE" id="PS50887"/>
    </source>
</evidence>
<evidence type="ECO:0000259" key="6">
    <source>
        <dbReference type="PROSITE" id="PS50883"/>
    </source>
</evidence>
<dbReference type="InterPro" id="IPR016132">
    <property type="entry name" value="Phyto_chromo_attachment"/>
</dbReference>
<dbReference type="InterPro" id="IPR043150">
    <property type="entry name" value="Phytochrome_PHY_sf"/>
</dbReference>
<dbReference type="SUPFAM" id="SSF55785">
    <property type="entry name" value="PYP-like sensor domain (PAS domain)"/>
    <property type="match status" value="1"/>
</dbReference>
<dbReference type="PROSITE" id="PS50883">
    <property type="entry name" value="EAL"/>
    <property type="match status" value="1"/>
</dbReference>
<keyword evidence="9" id="KW-1185">Reference proteome</keyword>
<reference evidence="8 9" key="1">
    <citation type="submission" date="2017-10" db="EMBL/GenBank/DDBJ databases">
        <title>Massilia psychrophilum sp. nov., a novel purple-pigmented bacterium isolated from Tianshan glacier, Xinjiang Municipality, China.</title>
        <authorList>
            <person name="Wang H."/>
        </authorList>
    </citation>
    <scope>NUCLEOTIDE SEQUENCE [LARGE SCALE GENOMIC DNA]</scope>
    <source>
        <strain evidence="8 9">JCM 30813</strain>
    </source>
</reference>
<dbReference type="SMART" id="SM00267">
    <property type="entry name" value="GGDEF"/>
    <property type="match status" value="1"/>
</dbReference>
<dbReference type="GO" id="GO:0003824">
    <property type="term" value="F:catalytic activity"/>
    <property type="evidence" value="ECO:0007669"/>
    <property type="project" value="UniProtKB-ARBA"/>
</dbReference>
<dbReference type="InterPro" id="IPR052155">
    <property type="entry name" value="Biofilm_reg_signaling"/>
</dbReference>